<proteinExistence type="predicted"/>
<feature type="region of interest" description="Disordered" evidence="1">
    <location>
        <begin position="106"/>
        <end position="129"/>
    </location>
</feature>
<dbReference type="EMBL" id="LSRX01001413">
    <property type="protein sequence ID" value="OLP80135.1"/>
    <property type="molecule type" value="Genomic_DNA"/>
</dbReference>
<feature type="compositionally biased region" description="Polar residues" evidence="1">
    <location>
        <begin position="115"/>
        <end position="129"/>
    </location>
</feature>
<reference evidence="2 3" key="1">
    <citation type="submission" date="2016-02" db="EMBL/GenBank/DDBJ databases">
        <title>Genome analysis of coral dinoflagellate symbionts highlights evolutionary adaptations to a symbiotic lifestyle.</title>
        <authorList>
            <person name="Aranda M."/>
            <person name="Li Y."/>
            <person name="Liew Y.J."/>
            <person name="Baumgarten S."/>
            <person name="Simakov O."/>
            <person name="Wilson M."/>
            <person name="Piel J."/>
            <person name="Ashoor H."/>
            <person name="Bougouffa S."/>
            <person name="Bajic V.B."/>
            <person name="Ryu T."/>
            <person name="Ravasi T."/>
            <person name="Bayer T."/>
            <person name="Micklem G."/>
            <person name="Kim H."/>
            <person name="Bhak J."/>
            <person name="Lajeunesse T.C."/>
            <person name="Voolstra C.R."/>
        </authorList>
    </citation>
    <scope>NUCLEOTIDE SEQUENCE [LARGE SCALE GENOMIC DNA]</scope>
    <source>
        <strain evidence="2 3">CCMP2467</strain>
    </source>
</reference>
<comment type="caution">
    <text evidence="2">The sequence shown here is derived from an EMBL/GenBank/DDBJ whole genome shotgun (WGS) entry which is preliminary data.</text>
</comment>
<protein>
    <submittedName>
        <fullName evidence="2">Uncharacterized protein</fullName>
    </submittedName>
</protein>
<keyword evidence="3" id="KW-1185">Reference proteome</keyword>
<organism evidence="2 3">
    <name type="scientific">Symbiodinium microadriaticum</name>
    <name type="common">Dinoflagellate</name>
    <name type="synonym">Zooxanthella microadriatica</name>
    <dbReference type="NCBI Taxonomy" id="2951"/>
    <lineage>
        <taxon>Eukaryota</taxon>
        <taxon>Sar</taxon>
        <taxon>Alveolata</taxon>
        <taxon>Dinophyceae</taxon>
        <taxon>Suessiales</taxon>
        <taxon>Symbiodiniaceae</taxon>
        <taxon>Symbiodinium</taxon>
    </lineage>
</organism>
<feature type="region of interest" description="Disordered" evidence="1">
    <location>
        <begin position="1"/>
        <end position="90"/>
    </location>
</feature>
<dbReference type="Proteomes" id="UP000186817">
    <property type="component" value="Unassembled WGS sequence"/>
</dbReference>
<evidence type="ECO:0000313" key="3">
    <source>
        <dbReference type="Proteomes" id="UP000186817"/>
    </source>
</evidence>
<evidence type="ECO:0000313" key="2">
    <source>
        <dbReference type="EMBL" id="OLP80135.1"/>
    </source>
</evidence>
<accession>A0A1Q9CB31</accession>
<sequence length="129" mass="13228">MDADSVFSPLAHDEGAGAPQARGTGVPPTRGMRAKSWRWVISDSLPVVQNVQGDPRSNRAGRLDRGGSPGQGMANGTVRSPAAGGSKSMDVDQVTSIAAMLRGSFGGQDMKESAGNGSSEIQSPGANCW</sequence>
<evidence type="ECO:0000256" key="1">
    <source>
        <dbReference type="SAM" id="MobiDB-lite"/>
    </source>
</evidence>
<name>A0A1Q9CB31_SYMMI</name>
<gene>
    <name evidence="2" type="ORF">AK812_SmicGene39494</name>
</gene>
<dbReference type="AlphaFoldDB" id="A0A1Q9CB31"/>